<dbReference type="PATRIC" id="fig|1229909.8.peg.1542"/>
<dbReference type="HOGENOM" id="CLU_128582_2_1_2"/>
<dbReference type="EMBL" id="CP003843">
    <property type="protein sequence ID" value="AFS83197.1"/>
    <property type="molecule type" value="Genomic_DNA"/>
</dbReference>
<reference evidence="1 2" key="1">
    <citation type="journal article" date="2012" name="J. Bacteriol.">
        <title>Draft Genome Sequence of an Ammonia-Oxidizing Archaeon, "Candidatus Nitrosopumilus sediminis" AR2, from Svalbard in the Arctic Circle.</title>
        <authorList>
            <person name="Park S.J."/>
            <person name="Kim J.G."/>
            <person name="Jung M.Y."/>
            <person name="Kim S.J."/>
            <person name="Cha I.T."/>
            <person name="Ghai R."/>
            <person name="Martin-Cuadrado A.B."/>
            <person name="Rodriguez-Valera F."/>
            <person name="Rhee S.K."/>
        </authorList>
    </citation>
    <scope>NUCLEOTIDE SEQUENCE [LARGE SCALE GENOMIC DNA]</scope>
    <source>
        <strain evidence="1 2">AR2</strain>
    </source>
</reference>
<dbReference type="KEGG" id="nir:NSED_07005"/>
<dbReference type="Proteomes" id="UP000006100">
    <property type="component" value="Chromosome"/>
</dbReference>
<organism evidence="1 2">
    <name type="scientific">Candidatus Nitrosopumilus sediminis</name>
    <dbReference type="NCBI Taxonomy" id="1229909"/>
    <lineage>
        <taxon>Archaea</taxon>
        <taxon>Nitrososphaerota</taxon>
        <taxon>Nitrososphaeria</taxon>
        <taxon>Nitrosopumilales</taxon>
        <taxon>Nitrosopumilaceae</taxon>
        <taxon>Nitrosopumilus</taxon>
    </lineage>
</organism>
<sequence length="123" mass="13883">MDFDETVRFAAVTDENGQILWNSQRTGLKNIVPISETKQTISRALHAWKDNAGFKKYIGSGLYSIASYEKIKRITVPLDNGKLLFFSVSNEPLKSSVNRRKSYGHLADMGKILSIVDFIKSQK</sequence>
<keyword evidence="2" id="KW-1185">Reference proteome</keyword>
<name>K0BDP6_9ARCH</name>
<accession>K0BDP6</accession>
<evidence type="ECO:0000313" key="2">
    <source>
        <dbReference type="Proteomes" id="UP000006100"/>
    </source>
</evidence>
<proteinExistence type="predicted"/>
<dbReference type="OrthoDB" id="8852at2157"/>
<gene>
    <name evidence="1" type="ORF">NSED_07005</name>
</gene>
<protein>
    <submittedName>
        <fullName evidence="1">Uncharacterized protein</fullName>
    </submittedName>
</protein>
<evidence type="ECO:0000313" key="1">
    <source>
        <dbReference type="EMBL" id="AFS83197.1"/>
    </source>
</evidence>
<dbReference type="eggNOG" id="arCOG08684">
    <property type="taxonomic scope" value="Archaea"/>
</dbReference>
<dbReference type="AlphaFoldDB" id="K0BDP6"/>